<dbReference type="RefSeq" id="WP_197526474.1">
    <property type="nucleotide sequence ID" value="NZ_SJPR01000002.1"/>
</dbReference>
<feature type="transmembrane region" description="Helical" evidence="6">
    <location>
        <begin position="7"/>
        <end position="28"/>
    </location>
</feature>
<dbReference type="InterPro" id="IPR000983">
    <property type="entry name" value="Bac_GSPG_pilin"/>
</dbReference>
<proteinExistence type="predicted"/>
<evidence type="ECO:0000256" key="2">
    <source>
        <dbReference type="ARBA" id="ARBA00022481"/>
    </source>
</evidence>
<name>A0A5C6AG92_9BACT</name>
<reference evidence="7 8" key="1">
    <citation type="submission" date="2019-02" db="EMBL/GenBank/DDBJ databases">
        <title>Deep-cultivation of Planctomycetes and their phenomic and genomic characterization uncovers novel biology.</title>
        <authorList>
            <person name="Wiegand S."/>
            <person name="Jogler M."/>
            <person name="Boedeker C."/>
            <person name="Pinto D."/>
            <person name="Vollmers J."/>
            <person name="Rivas-Marin E."/>
            <person name="Kohn T."/>
            <person name="Peeters S.H."/>
            <person name="Heuer A."/>
            <person name="Rast P."/>
            <person name="Oberbeckmann S."/>
            <person name="Bunk B."/>
            <person name="Jeske O."/>
            <person name="Meyerdierks A."/>
            <person name="Storesund J.E."/>
            <person name="Kallscheuer N."/>
            <person name="Luecker S."/>
            <person name="Lage O.M."/>
            <person name="Pohl T."/>
            <person name="Merkel B.J."/>
            <person name="Hornburger P."/>
            <person name="Mueller R.-W."/>
            <person name="Bruemmer F."/>
            <person name="Labrenz M."/>
            <person name="Spormann A.M."/>
            <person name="Op Den Camp H."/>
            <person name="Overmann J."/>
            <person name="Amann R."/>
            <person name="Jetten M.S.M."/>
            <person name="Mascher T."/>
            <person name="Medema M.H."/>
            <person name="Devos D.P."/>
            <person name="Kaster A.-K."/>
            <person name="Ovreas L."/>
            <person name="Rohde M."/>
            <person name="Galperin M.Y."/>
            <person name="Jogler C."/>
        </authorList>
    </citation>
    <scope>NUCLEOTIDE SEQUENCE [LARGE SCALE GENOMIC DNA]</scope>
    <source>
        <strain evidence="7 8">Pla108</strain>
    </source>
</reference>
<dbReference type="InterPro" id="IPR012902">
    <property type="entry name" value="N_methyl_site"/>
</dbReference>
<dbReference type="EMBL" id="SJPR01000002">
    <property type="protein sequence ID" value="TWT98081.1"/>
    <property type="molecule type" value="Genomic_DNA"/>
</dbReference>
<dbReference type="PANTHER" id="PTHR30093">
    <property type="entry name" value="GENERAL SECRETION PATHWAY PROTEIN G"/>
    <property type="match status" value="1"/>
</dbReference>
<keyword evidence="5 6" id="KW-0472">Membrane</keyword>
<comment type="subcellular location">
    <subcellularLocation>
        <location evidence="1">Membrane</location>
        <topology evidence="1">Single-pass membrane protein</topology>
    </subcellularLocation>
</comment>
<evidence type="ECO:0000256" key="6">
    <source>
        <dbReference type="SAM" id="Phobius"/>
    </source>
</evidence>
<gene>
    <name evidence="7" type="primary">pulG_5</name>
    <name evidence="7" type="ORF">Pla108_22380</name>
</gene>
<dbReference type="AlphaFoldDB" id="A0A5C6AG92"/>
<evidence type="ECO:0000256" key="1">
    <source>
        <dbReference type="ARBA" id="ARBA00004167"/>
    </source>
</evidence>
<dbReference type="PANTHER" id="PTHR30093:SF44">
    <property type="entry name" value="TYPE II SECRETION SYSTEM CORE PROTEIN G"/>
    <property type="match status" value="1"/>
</dbReference>
<sequence>MHKQPRGFTLVELVVVIMILGILAGVAAPKLLGTSSTATENGLKQTLSVVRDAIELYAAQNAGALPPATDDATFKASLANFLRGDFPKCPVGKKDSTVTIIATAAVADNATGWMYSTLDGTFICNATGNDSKSVAYSTY</sequence>
<dbReference type="InterPro" id="IPR045584">
    <property type="entry name" value="Pilin-like"/>
</dbReference>
<dbReference type="PROSITE" id="PS00409">
    <property type="entry name" value="PROKAR_NTER_METHYL"/>
    <property type="match status" value="1"/>
</dbReference>
<keyword evidence="2" id="KW-0488">Methylation</keyword>
<comment type="caution">
    <text evidence="7">The sequence shown here is derived from an EMBL/GenBank/DDBJ whole genome shotgun (WGS) entry which is preliminary data.</text>
</comment>
<keyword evidence="4 6" id="KW-1133">Transmembrane helix</keyword>
<dbReference type="GO" id="GO:0015628">
    <property type="term" value="P:protein secretion by the type II secretion system"/>
    <property type="evidence" value="ECO:0007669"/>
    <property type="project" value="InterPro"/>
</dbReference>
<dbReference type="Pfam" id="PF07963">
    <property type="entry name" value="N_methyl"/>
    <property type="match status" value="1"/>
</dbReference>
<dbReference type="GO" id="GO:0015627">
    <property type="term" value="C:type II protein secretion system complex"/>
    <property type="evidence" value="ECO:0007669"/>
    <property type="project" value="InterPro"/>
</dbReference>
<accession>A0A5C6AG92</accession>
<dbReference type="Gene3D" id="3.30.700.10">
    <property type="entry name" value="Glycoprotein, Type 4 Pilin"/>
    <property type="match status" value="1"/>
</dbReference>
<dbReference type="Proteomes" id="UP000317421">
    <property type="component" value="Unassembled WGS sequence"/>
</dbReference>
<dbReference type="NCBIfam" id="TIGR02532">
    <property type="entry name" value="IV_pilin_GFxxxE"/>
    <property type="match status" value="1"/>
</dbReference>
<organism evidence="7 8">
    <name type="scientific">Botrimarina colliarenosi</name>
    <dbReference type="NCBI Taxonomy" id="2528001"/>
    <lineage>
        <taxon>Bacteria</taxon>
        <taxon>Pseudomonadati</taxon>
        <taxon>Planctomycetota</taxon>
        <taxon>Planctomycetia</taxon>
        <taxon>Pirellulales</taxon>
        <taxon>Lacipirellulaceae</taxon>
        <taxon>Botrimarina</taxon>
    </lineage>
</organism>
<dbReference type="GO" id="GO:0016020">
    <property type="term" value="C:membrane"/>
    <property type="evidence" value="ECO:0007669"/>
    <property type="project" value="UniProtKB-SubCell"/>
</dbReference>
<evidence type="ECO:0000313" key="8">
    <source>
        <dbReference type="Proteomes" id="UP000317421"/>
    </source>
</evidence>
<dbReference type="PRINTS" id="PR00813">
    <property type="entry name" value="BCTERIALGSPG"/>
</dbReference>
<dbReference type="SUPFAM" id="SSF54523">
    <property type="entry name" value="Pili subunits"/>
    <property type="match status" value="1"/>
</dbReference>
<evidence type="ECO:0000256" key="4">
    <source>
        <dbReference type="ARBA" id="ARBA00022989"/>
    </source>
</evidence>
<keyword evidence="8" id="KW-1185">Reference proteome</keyword>
<protein>
    <submittedName>
        <fullName evidence="7">Type II secretion system protein G</fullName>
    </submittedName>
</protein>
<evidence type="ECO:0000256" key="5">
    <source>
        <dbReference type="ARBA" id="ARBA00023136"/>
    </source>
</evidence>
<evidence type="ECO:0000313" key="7">
    <source>
        <dbReference type="EMBL" id="TWT98081.1"/>
    </source>
</evidence>
<keyword evidence="3 6" id="KW-0812">Transmembrane</keyword>
<evidence type="ECO:0000256" key="3">
    <source>
        <dbReference type="ARBA" id="ARBA00022692"/>
    </source>
</evidence>